<dbReference type="SUPFAM" id="SSF46458">
    <property type="entry name" value="Globin-like"/>
    <property type="match status" value="1"/>
</dbReference>
<evidence type="ECO:0000313" key="2">
    <source>
        <dbReference type="WBParaSite" id="TREG1_63770.1"/>
    </source>
</evidence>
<protein>
    <submittedName>
        <fullName evidence="2">Uncharacterized protein</fullName>
    </submittedName>
</protein>
<accession>A0AA85K704</accession>
<proteinExistence type="predicted"/>
<organism evidence="1 2">
    <name type="scientific">Trichobilharzia regenti</name>
    <name type="common">Nasal bird schistosome</name>
    <dbReference type="NCBI Taxonomy" id="157069"/>
    <lineage>
        <taxon>Eukaryota</taxon>
        <taxon>Metazoa</taxon>
        <taxon>Spiralia</taxon>
        <taxon>Lophotrochozoa</taxon>
        <taxon>Platyhelminthes</taxon>
        <taxon>Trematoda</taxon>
        <taxon>Digenea</taxon>
        <taxon>Strigeidida</taxon>
        <taxon>Schistosomatoidea</taxon>
        <taxon>Schistosomatidae</taxon>
        <taxon>Trichobilharzia</taxon>
    </lineage>
</organism>
<dbReference type="InterPro" id="IPR009050">
    <property type="entry name" value="Globin-like_sf"/>
</dbReference>
<reference evidence="2" key="2">
    <citation type="submission" date="2023-11" db="UniProtKB">
        <authorList>
            <consortium name="WormBaseParasite"/>
        </authorList>
    </citation>
    <scope>IDENTIFICATION</scope>
</reference>
<name>A0AA85K704_TRIRE</name>
<keyword evidence="1" id="KW-1185">Reference proteome</keyword>
<evidence type="ECO:0000313" key="1">
    <source>
        <dbReference type="Proteomes" id="UP000050795"/>
    </source>
</evidence>
<dbReference type="WBParaSite" id="TREG1_63770.1">
    <property type="protein sequence ID" value="TREG1_63770.1"/>
    <property type="gene ID" value="TREG1_63770"/>
</dbReference>
<dbReference type="Proteomes" id="UP000050795">
    <property type="component" value="Unassembled WGS sequence"/>
</dbReference>
<dbReference type="AlphaFoldDB" id="A0AA85K704"/>
<reference evidence="1" key="1">
    <citation type="submission" date="2022-06" db="EMBL/GenBank/DDBJ databases">
        <authorList>
            <person name="Berger JAMES D."/>
            <person name="Berger JAMES D."/>
        </authorList>
    </citation>
    <scope>NUCLEOTIDE SEQUENCE [LARGE SCALE GENOMIC DNA]</scope>
</reference>
<sequence length="106" mass="11507">MCLLSSNYILFWSALETSCLSMLLKHVTLLGYCFALLPVEHMALSLCLEVSVAEVFGMTPEVFKYGGDSLLSALTEVLGSIWESEVPSGWCKSLTSLPVIITEGLA</sequence>